<dbReference type="AlphaFoldDB" id="A0A1F7U7K3"/>
<name>A0A1F7U7K3_9BACT</name>
<comment type="caution">
    <text evidence="1">The sequence shown here is derived from an EMBL/GenBank/DDBJ whole genome shotgun (WGS) entry which is preliminary data.</text>
</comment>
<evidence type="ECO:0000313" key="1">
    <source>
        <dbReference type="EMBL" id="OGL74201.1"/>
    </source>
</evidence>
<sequence>MSPAEFETLVAEAVDGLPERIRREFENLAFCVENKARRAKAREVGVRVGGALLGLYEGVPLLERGAGYGPFPPDKITIFQAPIEEEAGGNPARIRELVAEVVWHEVGHHLGFDDRELRRIEKKRAARRLRGGR</sequence>
<dbReference type="Proteomes" id="UP000177088">
    <property type="component" value="Unassembled WGS sequence"/>
</dbReference>
<evidence type="ECO:0000313" key="2">
    <source>
        <dbReference type="Proteomes" id="UP000177088"/>
    </source>
</evidence>
<proteinExistence type="predicted"/>
<organism evidence="1 2">
    <name type="scientific">Candidatus Uhrbacteria bacterium RIFCSPHIGHO2_02_FULL_60_10</name>
    <dbReference type="NCBI Taxonomy" id="1802392"/>
    <lineage>
        <taxon>Bacteria</taxon>
        <taxon>Candidatus Uhriibacteriota</taxon>
    </lineage>
</organism>
<dbReference type="EMBL" id="MGEA01000032">
    <property type="protein sequence ID" value="OGL74201.1"/>
    <property type="molecule type" value="Genomic_DNA"/>
</dbReference>
<dbReference type="InterPro" id="IPR010428">
    <property type="entry name" value="Zincin_1"/>
</dbReference>
<reference evidence="1 2" key="1">
    <citation type="journal article" date="2016" name="Nat. Commun.">
        <title>Thousands of microbial genomes shed light on interconnected biogeochemical processes in an aquifer system.</title>
        <authorList>
            <person name="Anantharaman K."/>
            <person name="Brown C.T."/>
            <person name="Hug L.A."/>
            <person name="Sharon I."/>
            <person name="Castelle C.J."/>
            <person name="Probst A.J."/>
            <person name="Thomas B.C."/>
            <person name="Singh A."/>
            <person name="Wilkins M.J."/>
            <person name="Karaoz U."/>
            <person name="Brodie E.L."/>
            <person name="Williams K.H."/>
            <person name="Hubbard S.S."/>
            <person name="Banfield J.F."/>
        </authorList>
    </citation>
    <scope>NUCLEOTIDE SEQUENCE [LARGE SCALE GENOMIC DNA]</scope>
</reference>
<gene>
    <name evidence="1" type="ORF">A3C96_00315</name>
</gene>
<dbReference type="Gene3D" id="3.30.2010.20">
    <property type="match status" value="1"/>
</dbReference>
<accession>A0A1F7U7K3</accession>
<dbReference type="SUPFAM" id="SSF55486">
    <property type="entry name" value="Metalloproteases ('zincins'), catalytic domain"/>
    <property type="match status" value="1"/>
</dbReference>
<dbReference type="Pfam" id="PF06262">
    <property type="entry name" value="Zincin_1"/>
    <property type="match status" value="1"/>
</dbReference>
<dbReference type="CDD" id="cd12952">
    <property type="entry name" value="MMP_ACEL2062"/>
    <property type="match status" value="1"/>
</dbReference>
<dbReference type="InterPro" id="IPR038555">
    <property type="entry name" value="Zincin_1_sf"/>
</dbReference>
<evidence type="ECO:0008006" key="3">
    <source>
        <dbReference type="Google" id="ProtNLM"/>
    </source>
</evidence>
<protein>
    <recommendedName>
        <fullName evidence="3">Metallopeptidase family protein</fullName>
    </recommendedName>
</protein>